<gene>
    <name evidence="1" type="ORF">SSEG_08856</name>
</gene>
<reference evidence="1" key="1">
    <citation type="submission" date="2009-10" db="EMBL/GenBank/DDBJ databases">
        <title>The genome sequence of Streptomyces sviceus strain ATCC 29083.</title>
        <authorList>
            <consortium name="The Broad Institute Genome Sequencing Platform"/>
            <consortium name="Broad Institute Microbial Sequencing Center"/>
            <person name="Fischbach M."/>
            <person name="Godfrey P."/>
            <person name="Ward D."/>
            <person name="Young S."/>
            <person name="Zeng Q."/>
            <person name="Koehrsen M."/>
            <person name="Alvarado L."/>
            <person name="Berlin A.M."/>
            <person name="Bochicchio J."/>
            <person name="Borenstein D."/>
            <person name="Chapman S.B."/>
            <person name="Chen Z."/>
            <person name="Engels R."/>
            <person name="Freedman E."/>
            <person name="Gellesch M."/>
            <person name="Goldberg J."/>
            <person name="Griggs A."/>
            <person name="Gujja S."/>
            <person name="Heilman E.R."/>
            <person name="Heiman D.I."/>
            <person name="Hepburn T.A."/>
            <person name="Howarth C."/>
            <person name="Jen D."/>
            <person name="Larson L."/>
            <person name="Lewis B."/>
            <person name="Mehta T."/>
            <person name="Park D."/>
            <person name="Pearson M."/>
            <person name="Richards J."/>
            <person name="Roberts A."/>
            <person name="Saif S."/>
            <person name="Shea T.D."/>
            <person name="Shenoy N."/>
            <person name="Sisk P."/>
            <person name="Stolte C."/>
            <person name="Sykes S.N."/>
            <person name="Thomson T."/>
            <person name="Walk T."/>
            <person name="White J."/>
            <person name="Yandava C."/>
            <person name="Straight P."/>
            <person name="Clardy J."/>
            <person name="Hung D."/>
            <person name="Kolter R."/>
            <person name="Mekalanos J."/>
            <person name="Walker S."/>
            <person name="Walsh C.T."/>
            <person name="Wieland-Brown L.C."/>
            <person name="Haas B."/>
            <person name="Nusbaum C."/>
            <person name="Birren B."/>
        </authorList>
    </citation>
    <scope>NUCLEOTIDE SEQUENCE [LARGE SCALE GENOMIC DNA]</scope>
    <source>
        <strain evidence="1">ATCC 29083</strain>
    </source>
</reference>
<evidence type="ECO:0000313" key="1">
    <source>
        <dbReference type="EMBL" id="EDY55574.1"/>
    </source>
</evidence>
<organism evidence="1 2">
    <name type="scientific">Streptomyces sviceus (strain ATCC 29083 / DSM 924 / JCM 4929 / NBRC 13980 / NCIMB 11184 / NRRL 5439 / UC 5370)</name>
    <dbReference type="NCBI Taxonomy" id="463191"/>
    <lineage>
        <taxon>Bacteria</taxon>
        <taxon>Bacillati</taxon>
        <taxon>Actinomycetota</taxon>
        <taxon>Actinomycetes</taxon>
        <taxon>Kitasatosporales</taxon>
        <taxon>Streptomycetaceae</taxon>
        <taxon>Streptomyces</taxon>
    </lineage>
</organism>
<dbReference type="Proteomes" id="UP000002785">
    <property type="component" value="Chromosome"/>
</dbReference>
<keyword evidence="2" id="KW-1185">Reference proteome</keyword>
<dbReference type="AlphaFoldDB" id="B5HRW9"/>
<evidence type="ECO:0000313" key="2">
    <source>
        <dbReference type="Proteomes" id="UP000002785"/>
    </source>
</evidence>
<sequence length="64" mass="6857">MAFSPDGRTLAVGGPTVQLWSVTTSLNPAEAVEQVCRDLDRDFTADERAAYLRDESAGPVCPSD</sequence>
<dbReference type="EMBL" id="CM000951">
    <property type="protein sequence ID" value="EDY55574.1"/>
    <property type="molecule type" value="Genomic_DNA"/>
</dbReference>
<dbReference type="HOGENOM" id="CLU_2866068_0_0_11"/>
<proteinExistence type="predicted"/>
<name>B5HRW9_STRX2</name>
<dbReference type="eggNOG" id="COG2319">
    <property type="taxonomic scope" value="Bacteria"/>
</dbReference>
<accession>B5HRW9</accession>
<protein>
    <submittedName>
        <fullName evidence="1">Uncharacterized protein</fullName>
    </submittedName>
</protein>